<evidence type="ECO:0000256" key="4">
    <source>
        <dbReference type="ARBA" id="ARBA00022692"/>
    </source>
</evidence>
<feature type="domain" description="ABC transmembrane type-1" evidence="8">
    <location>
        <begin position="81"/>
        <end position="261"/>
    </location>
</feature>
<evidence type="ECO:0000313" key="10">
    <source>
        <dbReference type="Proteomes" id="UP001595796"/>
    </source>
</evidence>
<gene>
    <name evidence="9" type="ORF">ACFPFW_16895</name>
</gene>
<evidence type="ECO:0000256" key="6">
    <source>
        <dbReference type="ARBA" id="ARBA00023136"/>
    </source>
</evidence>
<evidence type="ECO:0000313" key="9">
    <source>
        <dbReference type="EMBL" id="MFC5069694.1"/>
    </source>
</evidence>
<dbReference type="PROSITE" id="PS50928">
    <property type="entry name" value="ABC_TM1"/>
    <property type="match status" value="1"/>
</dbReference>
<feature type="transmembrane region" description="Helical" evidence="7">
    <location>
        <begin position="239"/>
        <end position="257"/>
    </location>
</feature>
<evidence type="ECO:0000256" key="2">
    <source>
        <dbReference type="ARBA" id="ARBA00022448"/>
    </source>
</evidence>
<comment type="subcellular location">
    <subcellularLocation>
        <location evidence="1 7">Cell membrane</location>
        <topology evidence="1 7">Multi-pass membrane protein</topology>
    </subcellularLocation>
</comment>
<dbReference type="RefSeq" id="WP_114956287.1">
    <property type="nucleotide sequence ID" value="NZ_JBHSJF010000008.1"/>
</dbReference>
<dbReference type="InterPro" id="IPR035906">
    <property type="entry name" value="MetI-like_sf"/>
</dbReference>
<keyword evidence="3" id="KW-1003">Cell membrane</keyword>
<accession>A0ABV9Z4Z7</accession>
<keyword evidence="4 7" id="KW-0812">Transmembrane</keyword>
<evidence type="ECO:0000256" key="5">
    <source>
        <dbReference type="ARBA" id="ARBA00022989"/>
    </source>
</evidence>
<dbReference type="EMBL" id="JBHSJF010000008">
    <property type="protein sequence ID" value="MFC5069694.1"/>
    <property type="molecule type" value="Genomic_DNA"/>
</dbReference>
<dbReference type="PANTHER" id="PTHR30151">
    <property type="entry name" value="ALKANE SULFONATE ABC TRANSPORTER-RELATED, MEMBRANE SUBUNIT"/>
    <property type="match status" value="1"/>
</dbReference>
<dbReference type="Proteomes" id="UP001595796">
    <property type="component" value="Unassembled WGS sequence"/>
</dbReference>
<dbReference type="Pfam" id="PF00528">
    <property type="entry name" value="BPD_transp_1"/>
    <property type="match status" value="1"/>
</dbReference>
<organism evidence="9 10">
    <name type="scientific">Flaviflagellibacter deserti</name>
    <dbReference type="NCBI Taxonomy" id="2267266"/>
    <lineage>
        <taxon>Bacteria</taxon>
        <taxon>Pseudomonadati</taxon>
        <taxon>Pseudomonadota</taxon>
        <taxon>Alphaproteobacteria</taxon>
        <taxon>Hyphomicrobiales</taxon>
        <taxon>Flaviflagellibacter</taxon>
    </lineage>
</organism>
<feature type="transmembrane region" description="Helical" evidence="7">
    <location>
        <begin position="84"/>
        <end position="105"/>
    </location>
</feature>
<dbReference type="InterPro" id="IPR000515">
    <property type="entry name" value="MetI-like"/>
</dbReference>
<keyword evidence="10" id="KW-1185">Reference proteome</keyword>
<name>A0ABV9Z4Z7_9HYPH</name>
<protein>
    <submittedName>
        <fullName evidence="9">ABC transporter permease</fullName>
    </submittedName>
</protein>
<feature type="transmembrane region" description="Helical" evidence="7">
    <location>
        <begin position="200"/>
        <end position="219"/>
    </location>
</feature>
<evidence type="ECO:0000256" key="3">
    <source>
        <dbReference type="ARBA" id="ARBA00022475"/>
    </source>
</evidence>
<keyword evidence="6 7" id="KW-0472">Membrane</keyword>
<sequence length="273" mass="30188">MGRRIINRHPARGSALVLGVLPFLALAVLYVTFSSLRLAENPDDKLLPALSSIGDAIHRMAFEPDQRSGRYLLWADTAASLTRLAWGLGIATLMALVTGIAVGLVPYVRAWLAPLIGVISLVPPMAILPILFIVFGLDDLSKVVLIVIGIAPFLIRDMSMRVMEMPNELLIKAQALGASTWQIVVRIILPQMLPRLIDSVRLSLGPAWLFLIAAEGIAATEGLGYRIFLVRRYLAMDVILPYVAWITLIAFLMDWGLRRLSRRIFPWISRGMA</sequence>
<feature type="transmembrane region" description="Helical" evidence="7">
    <location>
        <begin position="112"/>
        <end position="134"/>
    </location>
</feature>
<evidence type="ECO:0000259" key="8">
    <source>
        <dbReference type="PROSITE" id="PS50928"/>
    </source>
</evidence>
<reference evidence="10" key="1">
    <citation type="journal article" date="2019" name="Int. J. Syst. Evol. Microbiol.">
        <title>The Global Catalogue of Microorganisms (GCM) 10K type strain sequencing project: providing services to taxonomists for standard genome sequencing and annotation.</title>
        <authorList>
            <consortium name="The Broad Institute Genomics Platform"/>
            <consortium name="The Broad Institute Genome Sequencing Center for Infectious Disease"/>
            <person name="Wu L."/>
            <person name="Ma J."/>
        </authorList>
    </citation>
    <scope>NUCLEOTIDE SEQUENCE [LARGE SCALE GENOMIC DNA]</scope>
    <source>
        <strain evidence="10">CGMCC 1.16444</strain>
    </source>
</reference>
<comment type="caution">
    <text evidence="9">The sequence shown here is derived from an EMBL/GenBank/DDBJ whole genome shotgun (WGS) entry which is preliminary data.</text>
</comment>
<dbReference type="Gene3D" id="1.10.3720.10">
    <property type="entry name" value="MetI-like"/>
    <property type="match status" value="1"/>
</dbReference>
<evidence type="ECO:0000256" key="7">
    <source>
        <dbReference type="RuleBase" id="RU363032"/>
    </source>
</evidence>
<comment type="similarity">
    <text evidence="7">Belongs to the binding-protein-dependent transport system permease family.</text>
</comment>
<keyword evidence="5 7" id="KW-1133">Transmembrane helix</keyword>
<feature type="transmembrane region" description="Helical" evidence="7">
    <location>
        <begin position="12"/>
        <end position="33"/>
    </location>
</feature>
<dbReference type="CDD" id="cd06261">
    <property type="entry name" value="TM_PBP2"/>
    <property type="match status" value="1"/>
</dbReference>
<proteinExistence type="inferred from homology"/>
<evidence type="ECO:0000256" key="1">
    <source>
        <dbReference type="ARBA" id="ARBA00004651"/>
    </source>
</evidence>
<keyword evidence="2 7" id="KW-0813">Transport</keyword>
<dbReference type="PANTHER" id="PTHR30151:SF25">
    <property type="entry name" value="TAURINE TRANSPORT SYSTEM PERMEASE PROTEIN TAUC"/>
    <property type="match status" value="1"/>
</dbReference>
<dbReference type="SUPFAM" id="SSF161098">
    <property type="entry name" value="MetI-like"/>
    <property type="match status" value="1"/>
</dbReference>